<gene>
    <name evidence="2" type="ORF">QO016_004500</name>
</gene>
<comment type="caution">
    <text evidence="2">The sequence shown here is derived from an EMBL/GenBank/DDBJ whole genome shotgun (WGS) entry which is preliminary data.</text>
</comment>
<feature type="transmembrane region" description="Helical" evidence="1">
    <location>
        <begin position="15"/>
        <end position="34"/>
    </location>
</feature>
<dbReference type="RefSeq" id="WP_238252800.1">
    <property type="nucleotide sequence ID" value="NZ_BPQX01000061.1"/>
</dbReference>
<protein>
    <submittedName>
        <fullName evidence="2">Uncharacterized protein</fullName>
    </submittedName>
</protein>
<keyword evidence="3" id="KW-1185">Reference proteome</keyword>
<keyword evidence="1" id="KW-0472">Membrane</keyword>
<dbReference type="EMBL" id="JAUSVV010000018">
    <property type="protein sequence ID" value="MDQ0444975.1"/>
    <property type="molecule type" value="Genomic_DNA"/>
</dbReference>
<name>A0ABU0HRN2_9HYPH</name>
<accession>A0ABU0HRN2</accession>
<organism evidence="2 3">
    <name type="scientific">Methylobacterium persicinum</name>
    <dbReference type="NCBI Taxonomy" id="374426"/>
    <lineage>
        <taxon>Bacteria</taxon>
        <taxon>Pseudomonadati</taxon>
        <taxon>Pseudomonadota</taxon>
        <taxon>Alphaproteobacteria</taxon>
        <taxon>Hyphomicrobiales</taxon>
        <taxon>Methylobacteriaceae</taxon>
        <taxon>Methylobacterium</taxon>
    </lineage>
</organism>
<evidence type="ECO:0000313" key="2">
    <source>
        <dbReference type="EMBL" id="MDQ0444975.1"/>
    </source>
</evidence>
<keyword evidence="1" id="KW-1133">Transmembrane helix</keyword>
<keyword evidence="1" id="KW-0812">Transmembrane</keyword>
<sequence>MSQTSPRSNSAGERVALAGIAAVVVVTVLLGALAPNRSGPAPRTAADDPGCLEWSDGCQVCQRWPDGPSCSLPGIACEPGALRCLRRGDG</sequence>
<dbReference type="Proteomes" id="UP001236369">
    <property type="component" value="Unassembled WGS sequence"/>
</dbReference>
<evidence type="ECO:0000313" key="3">
    <source>
        <dbReference type="Proteomes" id="UP001236369"/>
    </source>
</evidence>
<proteinExistence type="predicted"/>
<evidence type="ECO:0000256" key="1">
    <source>
        <dbReference type="SAM" id="Phobius"/>
    </source>
</evidence>
<reference evidence="2 3" key="1">
    <citation type="submission" date="2023-07" db="EMBL/GenBank/DDBJ databases">
        <title>Genomic Encyclopedia of Type Strains, Phase IV (KMG-IV): sequencing the most valuable type-strain genomes for metagenomic binning, comparative biology and taxonomic classification.</title>
        <authorList>
            <person name="Goeker M."/>
        </authorList>
    </citation>
    <scope>NUCLEOTIDE SEQUENCE [LARGE SCALE GENOMIC DNA]</scope>
    <source>
        <strain evidence="2 3">DSM 19562</strain>
    </source>
</reference>